<gene>
    <name evidence="2" type="ORF">B0H15DRAFT_863345</name>
</gene>
<comment type="caution">
    <text evidence="2">The sequence shown here is derived from an EMBL/GenBank/DDBJ whole genome shotgun (WGS) entry which is preliminary data.</text>
</comment>
<proteinExistence type="predicted"/>
<dbReference type="AlphaFoldDB" id="A0AAD6TUE3"/>
<dbReference type="Proteomes" id="UP001222325">
    <property type="component" value="Unassembled WGS sequence"/>
</dbReference>
<reference evidence="2" key="1">
    <citation type="submission" date="2023-03" db="EMBL/GenBank/DDBJ databases">
        <title>Massive genome expansion in bonnet fungi (Mycena s.s.) driven by repeated elements and novel gene families across ecological guilds.</title>
        <authorList>
            <consortium name="Lawrence Berkeley National Laboratory"/>
            <person name="Harder C.B."/>
            <person name="Miyauchi S."/>
            <person name="Viragh M."/>
            <person name="Kuo A."/>
            <person name="Thoen E."/>
            <person name="Andreopoulos B."/>
            <person name="Lu D."/>
            <person name="Skrede I."/>
            <person name="Drula E."/>
            <person name="Henrissat B."/>
            <person name="Morin E."/>
            <person name="Kohler A."/>
            <person name="Barry K."/>
            <person name="LaButti K."/>
            <person name="Morin E."/>
            <person name="Salamov A."/>
            <person name="Lipzen A."/>
            <person name="Mereny Z."/>
            <person name="Hegedus B."/>
            <person name="Baldrian P."/>
            <person name="Stursova M."/>
            <person name="Weitz H."/>
            <person name="Taylor A."/>
            <person name="Grigoriev I.V."/>
            <person name="Nagy L.G."/>
            <person name="Martin F."/>
            <person name="Kauserud H."/>
        </authorList>
    </citation>
    <scope>NUCLEOTIDE SEQUENCE</scope>
    <source>
        <strain evidence="2">CBHHK173m</strain>
    </source>
</reference>
<dbReference type="EMBL" id="JARJCN010000078">
    <property type="protein sequence ID" value="KAJ7076767.1"/>
    <property type="molecule type" value="Genomic_DNA"/>
</dbReference>
<accession>A0AAD6TUE3</accession>
<evidence type="ECO:0000313" key="3">
    <source>
        <dbReference type="Proteomes" id="UP001222325"/>
    </source>
</evidence>
<organism evidence="2 3">
    <name type="scientific">Mycena belliarum</name>
    <dbReference type="NCBI Taxonomy" id="1033014"/>
    <lineage>
        <taxon>Eukaryota</taxon>
        <taxon>Fungi</taxon>
        <taxon>Dikarya</taxon>
        <taxon>Basidiomycota</taxon>
        <taxon>Agaricomycotina</taxon>
        <taxon>Agaricomycetes</taxon>
        <taxon>Agaricomycetidae</taxon>
        <taxon>Agaricales</taxon>
        <taxon>Marasmiineae</taxon>
        <taxon>Mycenaceae</taxon>
        <taxon>Mycena</taxon>
    </lineage>
</organism>
<protein>
    <submittedName>
        <fullName evidence="2">Uncharacterized protein</fullName>
    </submittedName>
</protein>
<feature type="region of interest" description="Disordered" evidence="1">
    <location>
        <begin position="1"/>
        <end position="20"/>
    </location>
</feature>
<sequence>MRAAYTGRRGGGGLASAPPRQCHARTTLIPCPLAVHVRARRGSRDTLSVEGRTRETRLRARRATHAGAACMLVPVRCVSNPGPPLAMNIRRREGAAEGVGVGGSTMWAVDTRRRGGGGVASFVACMVGFVACVSNPSRTHVARRRSSSHLFCGPQAHNPRTSRKFRSRPAPEQERRARRCQYRRCRLSASTALPARQPVPLASRPRLGLLSLAKRSACSSAASLCPSPSASTVLMASIFRRAAGGGTGAWETRRVMAQTLRWAREEGTETPTAGWCAMGHEQGGGRPARPCRTTSSYAILPML</sequence>
<evidence type="ECO:0000256" key="1">
    <source>
        <dbReference type="SAM" id="MobiDB-lite"/>
    </source>
</evidence>
<keyword evidence="3" id="KW-1185">Reference proteome</keyword>
<feature type="region of interest" description="Disordered" evidence="1">
    <location>
        <begin position="144"/>
        <end position="176"/>
    </location>
</feature>
<name>A0AAD6TUE3_9AGAR</name>
<evidence type="ECO:0000313" key="2">
    <source>
        <dbReference type="EMBL" id="KAJ7076767.1"/>
    </source>
</evidence>